<evidence type="ECO:0000313" key="3">
    <source>
        <dbReference type="Proteomes" id="UP001523401"/>
    </source>
</evidence>
<feature type="transmembrane region" description="Helical" evidence="1">
    <location>
        <begin position="90"/>
        <end position="118"/>
    </location>
</feature>
<dbReference type="InterPro" id="IPR021279">
    <property type="entry name" value="DUF2721"/>
</dbReference>
<keyword evidence="1" id="KW-0812">Transmembrane</keyword>
<keyword evidence="3" id="KW-1185">Reference proteome</keyword>
<feature type="transmembrane region" description="Helical" evidence="1">
    <location>
        <begin position="124"/>
        <end position="147"/>
    </location>
</feature>
<feature type="transmembrane region" description="Helical" evidence="1">
    <location>
        <begin position="20"/>
        <end position="44"/>
    </location>
</feature>
<dbReference type="Pfam" id="PF11026">
    <property type="entry name" value="DUF2721"/>
    <property type="match status" value="1"/>
</dbReference>
<dbReference type="EMBL" id="JAMXQU010000001">
    <property type="protein sequence ID" value="MCO6158891.1"/>
    <property type="molecule type" value="Genomic_DNA"/>
</dbReference>
<dbReference type="RefSeq" id="WP_252848445.1">
    <property type="nucleotide sequence ID" value="NZ_BAPW01000034.1"/>
</dbReference>
<keyword evidence="1" id="KW-1133">Transmembrane helix</keyword>
<evidence type="ECO:0000256" key="1">
    <source>
        <dbReference type="SAM" id="Phobius"/>
    </source>
</evidence>
<keyword evidence="1" id="KW-0472">Membrane</keyword>
<dbReference type="InterPro" id="IPR036259">
    <property type="entry name" value="MFS_trans_sf"/>
</dbReference>
<dbReference type="SUPFAM" id="SSF103473">
    <property type="entry name" value="MFS general substrate transporter"/>
    <property type="match status" value="1"/>
</dbReference>
<dbReference type="Proteomes" id="UP001523401">
    <property type="component" value="Unassembled WGS sequence"/>
</dbReference>
<protein>
    <submittedName>
        <fullName evidence="2">DUF2721 domain-containing protein</fullName>
    </submittedName>
</protein>
<organism evidence="2 3">
    <name type="scientific">Asaia lannensis NBRC 102526</name>
    <dbReference type="NCBI Taxonomy" id="1307926"/>
    <lineage>
        <taxon>Bacteria</taxon>
        <taxon>Pseudomonadati</taxon>
        <taxon>Pseudomonadota</taxon>
        <taxon>Alphaproteobacteria</taxon>
        <taxon>Acetobacterales</taxon>
        <taxon>Acetobacteraceae</taxon>
        <taxon>Asaia</taxon>
    </lineage>
</organism>
<evidence type="ECO:0000313" key="2">
    <source>
        <dbReference type="EMBL" id="MCO6158891.1"/>
    </source>
</evidence>
<reference evidence="2 3" key="1">
    <citation type="submission" date="2022-06" db="EMBL/GenBank/DDBJ databases">
        <title>Whole-genome of Asaia lannensis strain LMG 27011T.</title>
        <authorList>
            <person name="Sombolestani A."/>
        </authorList>
    </citation>
    <scope>NUCLEOTIDE SEQUENCE [LARGE SCALE GENOMIC DNA]</scope>
    <source>
        <strain evidence="2 3">NBRC 102526</strain>
    </source>
</reference>
<gene>
    <name evidence="2" type="ORF">NF685_02460</name>
</gene>
<accession>A0ABT1CDF9</accession>
<sequence>MALDPVGLNALLAPEPIDSVAHVIQVALTPVFMLSGVASLLTLFNTRLARVSDHVEEVARRLDDSAKSENTTEDTARLERHQKRLRQRVLSLDCAVMLGGVGGASTCGAALALFLGSLHNSQTVAWLIFLFGGALFCTVAALTAFLVDTLLAWHGLKRDGALPKTVPVVKATR</sequence>
<proteinExistence type="predicted"/>
<comment type="caution">
    <text evidence="2">The sequence shown here is derived from an EMBL/GenBank/DDBJ whole genome shotgun (WGS) entry which is preliminary data.</text>
</comment>
<name>A0ABT1CDF9_9PROT</name>